<dbReference type="RefSeq" id="WP_074834091.1">
    <property type="nucleotide sequence ID" value="NZ_FOAT01000011.1"/>
</dbReference>
<gene>
    <name evidence="2" type="ORF">SAMN05216469_11131</name>
</gene>
<accession>A0A1H7M9M6</accession>
<evidence type="ECO:0000313" key="2">
    <source>
        <dbReference type="EMBL" id="SEL07852.1"/>
    </source>
</evidence>
<evidence type="ECO:0008006" key="4">
    <source>
        <dbReference type="Google" id="ProtNLM"/>
    </source>
</evidence>
<organism evidence="2 3">
    <name type="scientific">Ruminococcus albus</name>
    <dbReference type="NCBI Taxonomy" id="1264"/>
    <lineage>
        <taxon>Bacteria</taxon>
        <taxon>Bacillati</taxon>
        <taxon>Bacillota</taxon>
        <taxon>Clostridia</taxon>
        <taxon>Eubacteriales</taxon>
        <taxon>Oscillospiraceae</taxon>
        <taxon>Ruminococcus</taxon>
    </lineage>
</organism>
<evidence type="ECO:0000313" key="3">
    <source>
        <dbReference type="Proteomes" id="UP000186015"/>
    </source>
</evidence>
<reference evidence="2 3" key="1">
    <citation type="submission" date="2016-10" db="EMBL/GenBank/DDBJ databases">
        <authorList>
            <person name="de Groot N.N."/>
        </authorList>
    </citation>
    <scope>NUCLEOTIDE SEQUENCE [LARGE SCALE GENOMIC DNA]</scope>
    <source>
        <strain evidence="2 3">KH2T6</strain>
    </source>
</reference>
<dbReference type="EMBL" id="FOAT01000011">
    <property type="protein sequence ID" value="SEL07852.1"/>
    <property type="molecule type" value="Genomic_DNA"/>
</dbReference>
<feature type="region of interest" description="Disordered" evidence="1">
    <location>
        <begin position="1"/>
        <end position="24"/>
    </location>
</feature>
<dbReference type="AlphaFoldDB" id="A0A1H7M9M6"/>
<protein>
    <recommendedName>
        <fullName evidence="4">Peptidase C39-like domain-containing protein</fullName>
    </recommendedName>
</protein>
<sequence length="220" mass="25727">MKKNWLVSPPDRSGNIPKHGRGRQTMENLAHNTAIFADSKRRPLHGQRTKPLCDMRYGTYPLSWNGCELIACYNCAVLLGREITFPQVVFEFEINKMHYIFPNGYWGTAPKKLWYFFKKHDMPYRSYRDGGEFAKYAKTTRASCGIISFWNNERSTAKFHGLDFFSGGLHTVAYRYRAGRFYVYNLYGKDTSVRTFVDISEVYSDNRFIIGYIFDGDIKY</sequence>
<dbReference type="Proteomes" id="UP000186015">
    <property type="component" value="Unassembled WGS sequence"/>
</dbReference>
<dbReference type="OrthoDB" id="2003288at2"/>
<evidence type="ECO:0000256" key="1">
    <source>
        <dbReference type="SAM" id="MobiDB-lite"/>
    </source>
</evidence>
<name>A0A1H7M9M6_RUMAL</name>
<proteinExistence type="predicted"/>